<feature type="transmembrane region" description="Helical" evidence="1">
    <location>
        <begin position="6"/>
        <end position="26"/>
    </location>
</feature>
<evidence type="ECO:0000313" key="3">
    <source>
        <dbReference type="EMBL" id="MBK5975030.1"/>
    </source>
</evidence>
<dbReference type="SMR" id="A0A1D8FMW8"/>
<dbReference type="EMBL" id="JSXS01000078">
    <property type="protein sequence ID" value="KIL31050.1"/>
    <property type="molecule type" value="Genomic_DNA"/>
</dbReference>
<evidence type="ECO:0000256" key="1">
    <source>
        <dbReference type="SAM" id="Phobius"/>
    </source>
</evidence>
<dbReference type="OMA" id="IMVFMFM"/>
<keyword evidence="1" id="KW-0472">Membrane</keyword>
<name>A0A1D8FMW8_BACIU</name>
<sequence>MKFVKAIWPFVAVAIVFMFMSAFKFNDQLTDQEKQKIDMEMNKIQQQEEPVNANK</sequence>
<dbReference type="RefSeq" id="WP_003227896.1">
    <property type="nucleotide sequence ID" value="NZ_AP019714.1"/>
</dbReference>
<dbReference type="InterPro" id="IPR058890">
    <property type="entry name" value="YwtC-like"/>
</dbReference>
<dbReference type="EMBL" id="CP060710">
    <property type="protein sequence ID" value="QNN28124.1"/>
    <property type="molecule type" value="Genomic_DNA"/>
</dbReference>
<evidence type="ECO:0000313" key="2">
    <source>
        <dbReference type="EMBL" id="KIL31050.1"/>
    </source>
</evidence>
<dbReference type="EMBL" id="JAEPVU010000013">
    <property type="protein sequence ID" value="MBK5975030.1"/>
    <property type="molecule type" value="Genomic_DNA"/>
</dbReference>
<accession>A0A1D8FMW8</accession>
<evidence type="ECO:0000313" key="6">
    <source>
        <dbReference type="Proteomes" id="UP000515862"/>
    </source>
</evidence>
<dbReference type="Proteomes" id="UP000031970">
    <property type="component" value="Unassembled WGS sequence"/>
</dbReference>
<proteinExistence type="predicted"/>
<dbReference type="Proteomes" id="UP000515862">
    <property type="component" value="Unassembled WGS sequence"/>
</dbReference>
<dbReference type="Pfam" id="PF26359">
    <property type="entry name" value="YwtC"/>
    <property type="match status" value="1"/>
</dbReference>
<reference evidence="4" key="2">
    <citation type="submission" date="2020-08" db="EMBL/GenBank/DDBJ databases">
        <title>Complete Genome Sequence of type-strain Bacillus subtilis subsp. subtilis DSM10T.</title>
        <authorList>
            <person name="Lilge L."/>
            <person name="Hertel R."/>
            <person name="Morabbi Heravi K."/>
            <person name="Henkel M."/>
            <person name="Commichau F.M."/>
            <person name="Hausmann R."/>
        </authorList>
    </citation>
    <scope>NUCLEOTIDE SEQUENCE [LARGE SCALE GENOMIC DNA]</scope>
    <source>
        <strain evidence="4">DSM 10</strain>
    </source>
</reference>
<evidence type="ECO:0000313" key="5">
    <source>
        <dbReference type="Proteomes" id="UP000031970"/>
    </source>
</evidence>
<accession>A0A1Y0WSP1</accession>
<reference evidence="3" key="3">
    <citation type="submission" date="2020-10" db="EMBL/GenBank/DDBJ databases">
        <title>Complete genome sequence of type-strain Bacillus subtilis subsp. subtilis DSM 10.</title>
        <authorList>
            <person name="Lilge L."/>
            <person name="Hertel R."/>
            <person name="Morabbi Heravi K."/>
            <person name="Henkel M."/>
            <person name="Commichau F.M."/>
            <person name="Hausmann R."/>
        </authorList>
    </citation>
    <scope>NUCLEOTIDE SEQUENCE</scope>
    <source>
        <strain evidence="3">DSM 10</strain>
    </source>
</reference>
<keyword evidence="1" id="KW-1133">Transmembrane helix</keyword>
<organism evidence="3 6">
    <name type="scientific">Bacillus subtilis subsp. subtilis</name>
    <dbReference type="NCBI Taxonomy" id="135461"/>
    <lineage>
        <taxon>Bacteria</taxon>
        <taxon>Bacillati</taxon>
        <taxon>Bacillota</taxon>
        <taxon>Bacilli</taxon>
        <taxon>Bacillales</taxon>
        <taxon>Bacillaceae</taxon>
        <taxon>Bacillus</taxon>
    </lineage>
</organism>
<gene>
    <name evidence="3" type="primary">edmS</name>
    <name evidence="2" type="ORF">B4067_4096</name>
    <name evidence="3" type="ORF">H9S96_18880</name>
    <name evidence="4" type="ORF">H9S96_19285</name>
</gene>
<dbReference type="AlphaFoldDB" id="A0A1D8FMW8"/>
<protein>
    <submittedName>
        <fullName evidence="3">Extrachromosomal elements maintenance protein EdmS</fullName>
    </submittedName>
</protein>
<evidence type="ECO:0000313" key="4">
    <source>
        <dbReference type="EMBL" id="QNN28124.1"/>
    </source>
</evidence>
<keyword evidence="1" id="KW-0812">Transmembrane</keyword>
<reference evidence="2 5" key="1">
    <citation type="submission" date="2014-11" db="EMBL/GenBank/DDBJ databases">
        <title>Draft Genome Sequences of Nine Bacillus subtilis Strains that Form Spores with High Heat-Resistance.</title>
        <authorList>
            <person name="Krawcyk A.O."/>
            <person name="Berendsen E.M."/>
            <person name="de Jong A."/>
            <person name="Holsappel S."/>
            <person name="Eijlander R.T."/>
            <person name="Wells-Bennik M."/>
            <person name="Kuipers O.P."/>
        </authorList>
    </citation>
    <scope>NUCLEOTIDE SEQUENCE [LARGE SCALE GENOMIC DNA]</scope>
    <source>
        <strain evidence="2 5">B4067</strain>
    </source>
</reference>